<feature type="transmembrane region" description="Helical" evidence="7">
    <location>
        <begin position="48"/>
        <end position="75"/>
    </location>
</feature>
<evidence type="ECO:0000256" key="1">
    <source>
        <dbReference type="ARBA" id="ARBA00004162"/>
    </source>
</evidence>
<evidence type="ECO:0000256" key="5">
    <source>
        <dbReference type="ARBA" id="ARBA00023136"/>
    </source>
</evidence>
<evidence type="ECO:0000313" key="10">
    <source>
        <dbReference type="Proteomes" id="UP001596241"/>
    </source>
</evidence>
<accession>A0ABW1FGN6</accession>
<dbReference type="InterPro" id="IPR052027">
    <property type="entry name" value="PspC"/>
</dbReference>
<sequence>MNEAAPAEESAPPDGTAPPRPPLRRSRRHKVVAGVCGGLGRQWDLDPVIFRIVLAVLSVTGGLGLIFYGFAWLIIPLHGEEENEGRRLLSGRVEGSALTALLFALVGCGLFLTTLGKGSVMSFAVLLTLAVAGAAYWSRRHRGGPEGPGPRDAATAQAVADAPPETMAPPGPHTPSWWRGPLGKETAGLIYLWGPERVEITYEGGHGVPGGPVRQPGFRPGAAAARPDGAPAAPRRRPRAGRRIGGLVFLLAVLGGVGTASGVERHAPFSHALQAGLACALVVFGLGLAVSAWLGRTGGGTVFMVVLTTALLAVATVLPDNLSADWQNRHWTPTDVAAVQRHYEIGSGEGRLDLGGLPVKDGRTIRTGAEVGAGRLEVTLPPGVETTVHLSLGLGDVRLPGEPADDVRISAGDRPRTVTLPAKGLKKGEKPRGFLDLTLRVGAGQIDVRHAPPPPPAEPSPPSPSPSGAASPPSAGSRSQALPAAALAPLTSVGLIDPLGTVSPTGTVSPPAAEGERIPTAPAPSAADPRAIAPVLGARPSQGGTS</sequence>
<feature type="transmembrane region" description="Helical" evidence="7">
    <location>
        <begin position="275"/>
        <end position="294"/>
    </location>
</feature>
<feature type="region of interest" description="Disordered" evidence="6">
    <location>
        <begin position="142"/>
        <end position="180"/>
    </location>
</feature>
<feature type="compositionally biased region" description="Low complexity" evidence="6">
    <location>
        <begin position="1"/>
        <end position="14"/>
    </location>
</feature>
<feature type="region of interest" description="Disordered" evidence="6">
    <location>
        <begin position="446"/>
        <end position="483"/>
    </location>
</feature>
<feature type="transmembrane region" description="Helical" evidence="7">
    <location>
        <begin position="96"/>
        <end position="114"/>
    </location>
</feature>
<feature type="domain" description="Phage shock protein PspC N-terminal" evidence="8">
    <location>
        <begin position="22"/>
        <end position="76"/>
    </location>
</feature>
<keyword evidence="5 7" id="KW-0472">Membrane</keyword>
<feature type="compositionally biased region" description="Pro residues" evidence="6">
    <location>
        <begin position="451"/>
        <end position="465"/>
    </location>
</feature>
<protein>
    <submittedName>
        <fullName evidence="9">PspC domain-containing protein</fullName>
    </submittedName>
</protein>
<reference evidence="10" key="1">
    <citation type="journal article" date="2019" name="Int. J. Syst. Evol. Microbiol.">
        <title>The Global Catalogue of Microorganisms (GCM) 10K type strain sequencing project: providing services to taxonomists for standard genome sequencing and annotation.</title>
        <authorList>
            <consortium name="The Broad Institute Genomics Platform"/>
            <consortium name="The Broad Institute Genome Sequencing Center for Infectious Disease"/>
            <person name="Wu L."/>
            <person name="Ma J."/>
        </authorList>
    </citation>
    <scope>NUCLEOTIDE SEQUENCE [LARGE SCALE GENOMIC DNA]</scope>
    <source>
        <strain evidence="10">CGMCC 1.15809</strain>
    </source>
</reference>
<comment type="caution">
    <text evidence="9">The sequence shown here is derived from an EMBL/GenBank/DDBJ whole genome shotgun (WGS) entry which is preliminary data.</text>
</comment>
<feature type="transmembrane region" description="Helical" evidence="7">
    <location>
        <begin position="120"/>
        <end position="137"/>
    </location>
</feature>
<evidence type="ECO:0000256" key="6">
    <source>
        <dbReference type="SAM" id="MobiDB-lite"/>
    </source>
</evidence>
<evidence type="ECO:0000256" key="3">
    <source>
        <dbReference type="ARBA" id="ARBA00022692"/>
    </source>
</evidence>
<feature type="transmembrane region" description="Helical" evidence="7">
    <location>
        <begin position="301"/>
        <end position="319"/>
    </location>
</feature>
<proteinExistence type="predicted"/>
<feature type="region of interest" description="Disordered" evidence="6">
    <location>
        <begin position="1"/>
        <end position="25"/>
    </location>
</feature>
<evidence type="ECO:0000313" key="9">
    <source>
        <dbReference type="EMBL" id="MFC5893430.1"/>
    </source>
</evidence>
<dbReference type="Pfam" id="PF04024">
    <property type="entry name" value="PspC"/>
    <property type="match status" value="1"/>
</dbReference>
<evidence type="ECO:0000256" key="4">
    <source>
        <dbReference type="ARBA" id="ARBA00022989"/>
    </source>
</evidence>
<keyword evidence="2" id="KW-1003">Cell membrane</keyword>
<keyword evidence="4 7" id="KW-1133">Transmembrane helix</keyword>
<feature type="region of interest" description="Disordered" evidence="6">
    <location>
        <begin position="208"/>
        <end position="238"/>
    </location>
</feature>
<feature type="compositionally biased region" description="Low complexity" evidence="6">
    <location>
        <begin position="216"/>
        <end position="233"/>
    </location>
</feature>
<dbReference type="EMBL" id="JBHSPW010000004">
    <property type="protein sequence ID" value="MFC5893430.1"/>
    <property type="molecule type" value="Genomic_DNA"/>
</dbReference>
<feature type="transmembrane region" description="Helical" evidence="7">
    <location>
        <begin position="244"/>
        <end position="263"/>
    </location>
</feature>
<feature type="compositionally biased region" description="Low complexity" evidence="6">
    <location>
        <begin position="466"/>
        <end position="483"/>
    </location>
</feature>
<dbReference type="PANTHER" id="PTHR33885">
    <property type="entry name" value="PHAGE SHOCK PROTEIN C"/>
    <property type="match status" value="1"/>
</dbReference>
<comment type="subcellular location">
    <subcellularLocation>
        <location evidence="1">Cell membrane</location>
        <topology evidence="1">Single-pass membrane protein</topology>
    </subcellularLocation>
</comment>
<evidence type="ECO:0000256" key="2">
    <source>
        <dbReference type="ARBA" id="ARBA00022475"/>
    </source>
</evidence>
<evidence type="ECO:0000259" key="8">
    <source>
        <dbReference type="Pfam" id="PF04024"/>
    </source>
</evidence>
<keyword evidence="3 7" id="KW-0812">Transmembrane</keyword>
<dbReference type="RefSeq" id="WP_345079584.1">
    <property type="nucleotide sequence ID" value="NZ_BAAAWG010000004.1"/>
</dbReference>
<dbReference type="PANTHER" id="PTHR33885:SF3">
    <property type="entry name" value="PHAGE SHOCK PROTEIN C"/>
    <property type="match status" value="1"/>
</dbReference>
<dbReference type="InterPro" id="IPR007168">
    <property type="entry name" value="Phageshock_PspC_N"/>
</dbReference>
<name>A0ABW1FGN6_9ACTN</name>
<evidence type="ECO:0000256" key="7">
    <source>
        <dbReference type="SAM" id="Phobius"/>
    </source>
</evidence>
<dbReference type="Proteomes" id="UP001596241">
    <property type="component" value="Unassembled WGS sequence"/>
</dbReference>
<feature type="compositionally biased region" description="Low complexity" evidence="6">
    <location>
        <begin position="150"/>
        <end position="162"/>
    </location>
</feature>
<keyword evidence="10" id="KW-1185">Reference proteome</keyword>
<feature type="region of interest" description="Disordered" evidence="6">
    <location>
        <begin position="495"/>
        <end position="546"/>
    </location>
</feature>
<organism evidence="9 10">
    <name type="scientific">Streptomyces ramulosus</name>
    <dbReference type="NCBI Taxonomy" id="47762"/>
    <lineage>
        <taxon>Bacteria</taxon>
        <taxon>Bacillati</taxon>
        <taxon>Actinomycetota</taxon>
        <taxon>Actinomycetes</taxon>
        <taxon>Kitasatosporales</taxon>
        <taxon>Streptomycetaceae</taxon>
        <taxon>Streptomyces</taxon>
    </lineage>
</organism>
<gene>
    <name evidence="9" type="ORF">ACFP3M_11445</name>
</gene>